<protein>
    <submittedName>
        <fullName evidence="2">Uncharacterized protein</fullName>
    </submittedName>
</protein>
<accession>A0ABN3CJ93</accession>
<feature type="compositionally biased region" description="Basic and acidic residues" evidence="1">
    <location>
        <begin position="91"/>
        <end position="106"/>
    </location>
</feature>
<feature type="region of interest" description="Disordered" evidence="1">
    <location>
        <begin position="79"/>
        <end position="106"/>
    </location>
</feature>
<organism evidence="2 3">
    <name type="scientific">Nonomuraea monospora</name>
    <dbReference type="NCBI Taxonomy" id="568818"/>
    <lineage>
        <taxon>Bacteria</taxon>
        <taxon>Bacillati</taxon>
        <taxon>Actinomycetota</taxon>
        <taxon>Actinomycetes</taxon>
        <taxon>Streptosporangiales</taxon>
        <taxon>Streptosporangiaceae</taxon>
        <taxon>Nonomuraea</taxon>
    </lineage>
</organism>
<dbReference type="EMBL" id="BAAAQX010000012">
    <property type="protein sequence ID" value="GAA2209310.1"/>
    <property type="molecule type" value="Genomic_DNA"/>
</dbReference>
<dbReference type="Proteomes" id="UP001499843">
    <property type="component" value="Unassembled WGS sequence"/>
</dbReference>
<sequence length="351" mass="38379">MNPRERAEAIKDVCARDWRDKKTPVIEKARGQQRLEFYREPDFIYDKDGQIVGVDAWVRLYGPDGREVRVDPHRRIVNPPTVPRSGVQEVDAGRRNDRGQPIKDRTVTPDPLAAFYEAVWDSVEGAPNAKGWRTRGTVTTVFGHTDDGYLDANGASYAIARAGTGTFTGSEVGSLIWTGQYSTVRIEQGFVIFDTSSITDTDVVSSVVLEMYLATDNSVTDFVVEARETVDWGITIEGADYIPGDNLGGLTLLASISTAGIGATGAYKAFTQESAFNTMTGMKTDYVFISLSSSRTRLGIAPSGNEDVAWSSANASGTTQDPKLTITHSALVVAQALPVYQSRPNRIWRLH</sequence>
<evidence type="ECO:0000313" key="3">
    <source>
        <dbReference type="Proteomes" id="UP001499843"/>
    </source>
</evidence>
<evidence type="ECO:0000256" key="1">
    <source>
        <dbReference type="SAM" id="MobiDB-lite"/>
    </source>
</evidence>
<evidence type="ECO:0000313" key="2">
    <source>
        <dbReference type="EMBL" id="GAA2209310.1"/>
    </source>
</evidence>
<name>A0ABN3CJ93_9ACTN</name>
<dbReference type="RefSeq" id="WP_344478334.1">
    <property type="nucleotide sequence ID" value="NZ_BAAAQX010000012.1"/>
</dbReference>
<reference evidence="2 3" key="1">
    <citation type="journal article" date="2019" name="Int. J. Syst. Evol. Microbiol.">
        <title>The Global Catalogue of Microorganisms (GCM) 10K type strain sequencing project: providing services to taxonomists for standard genome sequencing and annotation.</title>
        <authorList>
            <consortium name="The Broad Institute Genomics Platform"/>
            <consortium name="The Broad Institute Genome Sequencing Center for Infectious Disease"/>
            <person name="Wu L."/>
            <person name="Ma J."/>
        </authorList>
    </citation>
    <scope>NUCLEOTIDE SEQUENCE [LARGE SCALE GENOMIC DNA]</scope>
    <source>
        <strain evidence="2 3">JCM 16114</strain>
    </source>
</reference>
<proteinExistence type="predicted"/>
<comment type="caution">
    <text evidence="2">The sequence shown here is derived from an EMBL/GenBank/DDBJ whole genome shotgun (WGS) entry which is preliminary data.</text>
</comment>
<keyword evidence="3" id="KW-1185">Reference proteome</keyword>
<gene>
    <name evidence="2" type="ORF">GCM10009850_047680</name>
</gene>